<dbReference type="Proteomes" id="UP000449209">
    <property type="component" value="Unassembled WGS sequence"/>
</dbReference>
<dbReference type="AlphaFoldDB" id="A0A6N9I3J7"/>
<evidence type="ECO:0000259" key="1">
    <source>
        <dbReference type="Pfam" id="PF18491"/>
    </source>
</evidence>
<gene>
    <name evidence="2" type="ORF">GB993_08540</name>
</gene>
<dbReference type="RefSeq" id="WP_161003927.1">
    <property type="nucleotide sequence ID" value="NZ_WEZQ01000014.1"/>
</dbReference>
<dbReference type="EMBL" id="WEZQ01000014">
    <property type="protein sequence ID" value="MYV17551.1"/>
    <property type="molecule type" value="Genomic_DNA"/>
</dbReference>
<organism evidence="2 3">
    <name type="scientific">Furfurilactobacillus milii</name>
    <dbReference type="NCBI Taxonomy" id="2888272"/>
    <lineage>
        <taxon>Bacteria</taxon>
        <taxon>Bacillati</taxon>
        <taxon>Bacillota</taxon>
        <taxon>Bacilli</taxon>
        <taxon>Lactobacillales</taxon>
        <taxon>Lactobacillaceae</taxon>
        <taxon>Furfurilactobacillus</taxon>
    </lineage>
</organism>
<comment type="caution">
    <text evidence="2">The sequence shown here is derived from an EMBL/GenBank/DDBJ whole genome shotgun (WGS) entry which is preliminary data.</text>
</comment>
<dbReference type="Pfam" id="PF18491">
    <property type="entry name" value="SRA"/>
    <property type="match status" value="1"/>
</dbReference>
<accession>A0A6N9I3J7</accession>
<protein>
    <recommendedName>
        <fullName evidence="1">PvuRts1 I-like SET and RING associated domain-containing protein</fullName>
    </recommendedName>
</protein>
<evidence type="ECO:0000313" key="2">
    <source>
        <dbReference type="EMBL" id="MYV17551.1"/>
    </source>
</evidence>
<evidence type="ECO:0000313" key="3">
    <source>
        <dbReference type="Proteomes" id="UP000449209"/>
    </source>
</evidence>
<feature type="domain" description="PvuRts1 I-like SET and RING associated" evidence="1">
    <location>
        <begin position="4"/>
        <end position="113"/>
    </location>
</feature>
<proteinExistence type="predicted"/>
<name>A0A6N9I3J7_9LACO</name>
<reference evidence="2 3" key="1">
    <citation type="journal article" date="2019" name="Appl. Environ. Microbiol.">
        <title>Genetic determinants of hydroxycinnamic acid metabolism in heterofermentative lactobacilli.</title>
        <authorList>
            <person name="Gaur G."/>
            <person name="Oh J.H."/>
            <person name="Filannino P."/>
            <person name="Gobbetti M."/>
            <person name="van Pijkeren J.P."/>
            <person name="Ganzle M.G."/>
        </authorList>
    </citation>
    <scope>NUCLEOTIDE SEQUENCE [LARGE SCALE GENOMIC DNA]</scope>
    <source>
        <strain evidence="2 3">C5</strain>
    </source>
</reference>
<sequence>MTEFEKIAQVFSIRLKNPIGQVYASLPNSTYKIWMPWLDNKLHGQWLNEWDESAQEIRETNEDVLLKSGSELKIDVGEKRLVWGRFEDGPKFIGVFQYQEDKSRKGIRIYKKI</sequence>
<dbReference type="OrthoDB" id="9910030at2"/>
<dbReference type="InterPro" id="IPR040674">
    <property type="entry name" value="PvuRts1I-like_SRA"/>
</dbReference>